<name>A0ABT8HWI3_9BACL</name>
<gene>
    <name evidence="1" type="ORF">QYB97_11685</name>
</gene>
<sequence>MLENKNIYWLGGSSCAGKSTLAQMVAEQFHLKLYSCDEHFNGHLKEIDKTKQPAMYKVSSMTANEAFFNRSVDEQLRVYGQSFKEDFLFVINDLARLEDKEIVVEGNQLLPSLVLPYLKENHKAIWVVPTEYFQRKQYRKRSWMNEIIRETDEPETAFENWMTRDALFAKHIVKEAKQLKLNLLEVNGEKDIRENFNLVCKYLRIEGRMRY</sequence>
<dbReference type="Gene3D" id="3.40.50.300">
    <property type="entry name" value="P-loop containing nucleotide triphosphate hydrolases"/>
    <property type="match status" value="1"/>
</dbReference>
<dbReference type="EMBL" id="JAUHTR010000005">
    <property type="protein sequence ID" value="MDN4525145.1"/>
    <property type="molecule type" value="Genomic_DNA"/>
</dbReference>
<comment type="caution">
    <text evidence="1">The sequence shown here is derived from an EMBL/GenBank/DDBJ whole genome shotgun (WGS) entry which is preliminary data.</text>
</comment>
<keyword evidence="2" id="KW-1185">Reference proteome</keyword>
<accession>A0ABT8HWI3</accession>
<organism evidence="1 2">
    <name type="scientific">Fictibacillus fluitans</name>
    <dbReference type="NCBI Taxonomy" id="3058422"/>
    <lineage>
        <taxon>Bacteria</taxon>
        <taxon>Bacillati</taxon>
        <taxon>Bacillota</taxon>
        <taxon>Bacilli</taxon>
        <taxon>Bacillales</taxon>
        <taxon>Fictibacillaceae</taxon>
        <taxon>Fictibacillus</taxon>
    </lineage>
</organism>
<evidence type="ECO:0000313" key="2">
    <source>
        <dbReference type="Proteomes" id="UP001172721"/>
    </source>
</evidence>
<reference evidence="1" key="1">
    <citation type="submission" date="2023-07" db="EMBL/GenBank/DDBJ databases">
        <title>Fictibacillus sp. isolated from freshwater pond.</title>
        <authorList>
            <person name="Kirdat K."/>
            <person name="Bhat A."/>
            <person name="Mourya A."/>
            <person name="Yadav A."/>
        </authorList>
    </citation>
    <scope>NUCLEOTIDE SEQUENCE</scope>
    <source>
        <strain evidence="1">NE201</strain>
    </source>
</reference>
<protein>
    <submittedName>
        <fullName evidence="1">Uncharacterized protein</fullName>
    </submittedName>
</protein>
<dbReference type="Proteomes" id="UP001172721">
    <property type="component" value="Unassembled WGS sequence"/>
</dbReference>
<dbReference type="RefSeq" id="WP_301166184.1">
    <property type="nucleotide sequence ID" value="NZ_JAUHTR010000005.1"/>
</dbReference>
<dbReference type="CDD" id="cd02019">
    <property type="entry name" value="NK"/>
    <property type="match status" value="1"/>
</dbReference>
<dbReference type="InterPro" id="IPR027417">
    <property type="entry name" value="P-loop_NTPase"/>
</dbReference>
<dbReference type="SUPFAM" id="SSF52540">
    <property type="entry name" value="P-loop containing nucleoside triphosphate hydrolases"/>
    <property type="match status" value="1"/>
</dbReference>
<proteinExistence type="predicted"/>
<evidence type="ECO:0000313" key="1">
    <source>
        <dbReference type="EMBL" id="MDN4525145.1"/>
    </source>
</evidence>